<accession>A0A1F5DP74</accession>
<evidence type="ECO:0000313" key="2">
    <source>
        <dbReference type="EMBL" id="OGD56836.1"/>
    </source>
</evidence>
<sequence>MQAAFLIIISLLGAAYALWTKQGKVSFGFLILAIASSLNLPNLVEGVWVDVLGALSLVLFTVGVFVIVWKPKEIIPEAKDEETKK</sequence>
<dbReference type="Proteomes" id="UP000178764">
    <property type="component" value="Unassembled WGS sequence"/>
</dbReference>
<gene>
    <name evidence="2" type="ORF">A2V71_00985</name>
</gene>
<name>A0A1F5DP74_9BACT</name>
<evidence type="ECO:0000256" key="1">
    <source>
        <dbReference type="SAM" id="Phobius"/>
    </source>
</evidence>
<keyword evidence="1" id="KW-1133">Transmembrane helix</keyword>
<feature type="transmembrane region" description="Helical" evidence="1">
    <location>
        <begin position="47"/>
        <end position="69"/>
    </location>
</feature>
<keyword evidence="1" id="KW-0812">Transmembrane</keyword>
<dbReference type="EMBL" id="MEZT01000012">
    <property type="protein sequence ID" value="OGD56836.1"/>
    <property type="molecule type" value="Genomic_DNA"/>
</dbReference>
<comment type="caution">
    <text evidence="2">The sequence shown here is derived from an EMBL/GenBank/DDBJ whole genome shotgun (WGS) entry which is preliminary data.</text>
</comment>
<reference evidence="2 3" key="1">
    <citation type="journal article" date="2016" name="Nat. Commun.">
        <title>Thousands of microbial genomes shed light on interconnected biogeochemical processes in an aquifer system.</title>
        <authorList>
            <person name="Anantharaman K."/>
            <person name="Brown C.T."/>
            <person name="Hug L.A."/>
            <person name="Sharon I."/>
            <person name="Castelle C.J."/>
            <person name="Probst A.J."/>
            <person name="Thomas B.C."/>
            <person name="Singh A."/>
            <person name="Wilkins M.J."/>
            <person name="Karaoz U."/>
            <person name="Brodie E.L."/>
            <person name="Williams K.H."/>
            <person name="Hubbard S.S."/>
            <person name="Banfield J.F."/>
        </authorList>
    </citation>
    <scope>NUCLEOTIDE SEQUENCE [LARGE SCALE GENOMIC DNA]</scope>
</reference>
<organism evidence="2 3">
    <name type="scientific">Candidatus Berkelbacteria bacterium RBG_13_40_8</name>
    <dbReference type="NCBI Taxonomy" id="1797467"/>
    <lineage>
        <taxon>Bacteria</taxon>
        <taxon>Candidatus Berkelbacteria</taxon>
    </lineage>
</organism>
<dbReference type="AlphaFoldDB" id="A0A1F5DP74"/>
<evidence type="ECO:0000313" key="3">
    <source>
        <dbReference type="Proteomes" id="UP000178764"/>
    </source>
</evidence>
<keyword evidence="1" id="KW-0472">Membrane</keyword>
<proteinExistence type="predicted"/>
<protein>
    <submittedName>
        <fullName evidence="2">Uncharacterized protein</fullName>
    </submittedName>
</protein>